<dbReference type="Pfam" id="PF07247">
    <property type="entry name" value="AATase"/>
    <property type="match status" value="1"/>
</dbReference>
<gene>
    <name evidence="1" type="ORF">LODBEIA_P24140</name>
</gene>
<sequence length="480" mass="55044">MVEARHKRRPDFNERYYIARSTEGFYSNFNIVAKYNKHVPRTLLSLALRNLVRQNSWFTHNFYKDAGSDSAASNGHNWTLQIVDQIHFHDVVTYRQIDQFNGSTLEEINKLGFGMNVPNVPLWRIIVFEEKISGEQLICAYFDHSQFDGLSGVQFQKDLARELALASQTAAKDQFEAVIFNYERDLKYLPKVVIPASESVTDLYTPPLTTVINHHLGAYLPFYKRVYDWVYTPSTAKEFVNPNPVRKDLSTKYKIFKFDASLMAQVTQFCRAHKLTVSSYLDVIVIKALQDSVFKAVYGTDEFTSNSYVAINGRRYYSQEIQNFRYGTMVCGDSIYLAPVRDSLQAMKKFSKQLCDHIGTQNSFKITGMLQYQNAWQFLYNKLGKVGARAALTLSNLGKVKDSNDIFQFKEMYFGANAGVMYNFVTNVTSLPSNEMTVVFGYLPEFEAYTIDGANAVDKFAELLERYFKDGVVMDAKFNS</sequence>
<name>A0ABP0ZPQ5_9ASCO</name>
<evidence type="ECO:0000313" key="2">
    <source>
        <dbReference type="Proteomes" id="UP001497383"/>
    </source>
</evidence>
<evidence type="ECO:0008006" key="3">
    <source>
        <dbReference type="Google" id="ProtNLM"/>
    </source>
</evidence>
<dbReference type="InterPro" id="IPR010828">
    <property type="entry name" value="Atf2/Sli1-like"/>
</dbReference>
<keyword evidence="2" id="KW-1185">Reference proteome</keyword>
<dbReference type="PANTHER" id="PTHR28037:SF1">
    <property type="entry name" value="ALCOHOL O-ACETYLTRANSFERASE 1-RELATED"/>
    <property type="match status" value="1"/>
</dbReference>
<dbReference type="RefSeq" id="XP_066829352.1">
    <property type="nucleotide sequence ID" value="XM_066972411.1"/>
</dbReference>
<accession>A0ABP0ZPQ5</accession>
<dbReference type="GeneID" id="92207610"/>
<proteinExistence type="predicted"/>
<organism evidence="1 2">
    <name type="scientific">Lodderomyces beijingensis</name>
    <dbReference type="NCBI Taxonomy" id="1775926"/>
    <lineage>
        <taxon>Eukaryota</taxon>
        <taxon>Fungi</taxon>
        <taxon>Dikarya</taxon>
        <taxon>Ascomycota</taxon>
        <taxon>Saccharomycotina</taxon>
        <taxon>Pichiomycetes</taxon>
        <taxon>Debaryomycetaceae</taxon>
        <taxon>Candida/Lodderomyces clade</taxon>
        <taxon>Lodderomyces</taxon>
    </lineage>
</organism>
<protein>
    <recommendedName>
        <fullName evidence="3">Alcohol acetyltransferase</fullName>
    </recommendedName>
</protein>
<dbReference type="EMBL" id="OZ022407">
    <property type="protein sequence ID" value="CAK9438094.1"/>
    <property type="molecule type" value="Genomic_DNA"/>
</dbReference>
<reference evidence="1 2" key="1">
    <citation type="submission" date="2024-03" db="EMBL/GenBank/DDBJ databases">
        <authorList>
            <person name="Brejova B."/>
        </authorList>
    </citation>
    <scope>NUCLEOTIDE SEQUENCE [LARGE SCALE GENOMIC DNA]</scope>
    <source>
        <strain evidence="1 2">CBS 14171</strain>
    </source>
</reference>
<dbReference type="Proteomes" id="UP001497383">
    <property type="component" value="Chromosome 3"/>
</dbReference>
<evidence type="ECO:0000313" key="1">
    <source>
        <dbReference type="EMBL" id="CAK9438094.1"/>
    </source>
</evidence>
<dbReference type="PANTHER" id="PTHR28037">
    <property type="entry name" value="ALCOHOL O-ACETYLTRANSFERASE 1-RELATED"/>
    <property type="match status" value="1"/>
</dbReference>
<dbReference type="InterPro" id="IPR052058">
    <property type="entry name" value="Alcohol_O-acetyltransferase"/>
</dbReference>